<accession>A0A8S5VDQ2</accession>
<organism evidence="1">
    <name type="scientific">Siphoviridae sp. ctGa111</name>
    <dbReference type="NCBI Taxonomy" id="2825413"/>
    <lineage>
        <taxon>Viruses</taxon>
        <taxon>Duplodnaviria</taxon>
        <taxon>Heunggongvirae</taxon>
        <taxon>Uroviricota</taxon>
        <taxon>Caudoviricetes</taxon>
    </lineage>
</organism>
<dbReference type="EMBL" id="BK016245">
    <property type="protein sequence ID" value="DAG04898.1"/>
    <property type="molecule type" value="Genomic_DNA"/>
</dbReference>
<proteinExistence type="predicted"/>
<reference evidence="1" key="1">
    <citation type="journal article" date="2021" name="Proc. Natl. Acad. Sci. U.S.A.">
        <title>A Catalog of Tens of Thousands of Viruses from Human Metagenomes Reveals Hidden Associations with Chronic Diseases.</title>
        <authorList>
            <person name="Tisza M.J."/>
            <person name="Buck C.B."/>
        </authorList>
    </citation>
    <scope>NUCLEOTIDE SEQUENCE</scope>
    <source>
        <strain evidence="1">CtGa111</strain>
    </source>
</reference>
<protein>
    <submittedName>
        <fullName evidence="1">Uncharacterized protein</fullName>
    </submittedName>
</protein>
<sequence length="86" mass="10380">MVLKLEFTDGHEPWISFPMNREEALNLWNKLSRMPTVRPEFRFGKLKCRCDCLGNWYVAQWFDGMHKSKEFRYLANALKYMEKETA</sequence>
<name>A0A8S5VDQ2_9CAUD</name>
<evidence type="ECO:0000313" key="1">
    <source>
        <dbReference type="EMBL" id="DAG04898.1"/>
    </source>
</evidence>